<name>A0A1E4SCF4_9ASCO</name>
<dbReference type="Pfam" id="PF00867">
    <property type="entry name" value="XPG_I"/>
    <property type="match status" value="1"/>
</dbReference>
<dbReference type="PANTHER" id="PTHR11081">
    <property type="entry name" value="FLAP ENDONUCLEASE FAMILY MEMBER"/>
    <property type="match status" value="1"/>
</dbReference>
<dbReference type="AlphaFoldDB" id="A0A1E4SCF4"/>
<dbReference type="Proteomes" id="UP000094285">
    <property type="component" value="Unassembled WGS sequence"/>
</dbReference>
<dbReference type="InterPro" id="IPR036279">
    <property type="entry name" value="5-3_exonuclease_C_sf"/>
</dbReference>
<dbReference type="EMBL" id="KV453915">
    <property type="protein sequence ID" value="ODV77201.1"/>
    <property type="molecule type" value="Genomic_DNA"/>
</dbReference>
<dbReference type="GO" id="GO:0008409">
    <property type="term" value="F:5'-3' exonuclease activity"/>
    <property type="evidence" value="ECO:0007669"/>
    <property type="project" value="TreeGrafter"/>
</dbReference>
<feature type="region of interest" description="Disordered" evidence="3">
    <location>
        <begin position="589"/>
        <end position="629"/>
    </location>
</feature>
<feature type="compositionally biased region" description="Polar residues" evidence="3">
    <location>
        <begin position="720"/>
        <end position="745"/>
    </location>
</feature>
<feature type="domain" description="XPG-I" evidence="4">
    <location>
        <begin position="141"/>
        <end position="229"/>
    </location>
</feature>
<dbReference type="SUPFAM" id="SSF47807">
    <property type="entry name" value="5' to 3' exonuclease, C-terminal subdomain"/>
    <property type="match status" value="1"/>
</dbReference>
<proteinExistence type="predicted"/>
<dbReference type="SUPFAM" id="SSF88723">
    <property type="entry name" value="PIN domain-like"/>
    <property type="match status" value="1"/>
</dbReference>
<dbReference type="Gene3D" id="3.40.50.1010">
    <property type="entry name" value="5'-nuclease"/>
    <property type="match status" value="1"/>
</dbReference>
<evidence type="ECO:0000256" key="1">
    <source>
        <dbReference type="ARBA" id="ARBA00022722"/>
    </source>
</evidence>
<evidence type="ECO:0000313" key="7">
    <source>
        <dbReference type="Proteomes" id="UP000094285"/>
    </source>
</evidence>
<feature type="region of interest" description="Disordered" evidence="3">
    <location>
        <begin position="720"/>
        <end position="769"/>
    </location>
</feature>
<dbReference type="GO" id="GO:0005634">
    <property type="term" value="C:nucleus"/>
    <property type="evidence" value="ECO:0007669"/>
    <property type="project" value="TreeGrafter"/>
</dbReference>
<feature type="region of interest" description="Disordered" evidence="3">
    <location>
        <begin position="642"/>
        <end position="685"/>
    </location>
</feature>
<feature type="domain" description="XPG N-terminal" evidence="5">
    <location>
        <begin position="1"/>
        <end position="110"/>
    </location>
</feature>
<dbReference type="OrthoDB" id="2959108at2759"/>
<feature type="region of interest" description="Disordered" evidence="3">
    <location>
        <begin position="514"/>
        <end position="536"/>
    </location>
</feature>
<dbReference type="GO" id="GO:0017108">
    <property type="term" value="F:5'-flap endonuclease activity"/>
    <property type="evidence" value="ECO:0007669"/>
    <property type="project" value="TreeGrafter"/>
</dbReference>
<evidence type="ECO:0000256" key="3">
    <source>
        <dbReference type="SAM" id="MobiDB-lite"/>
    </source>
</evidence>
<dbReference type="CDD" id="cd09870">
    <property type="entry name" value="PIN_YEN1"/>
    <property type="match status" value="1"/>
</dbReference>
<protein>
    <submittedName>
        <fullName evidence="6">PIN domain-like protein</fullName>
    </submittedName>
</protein>
<dbReference type="SMART" id="SM00485">
    <property type="entry name" value="XPGN"/>
    <property type="match status" value="1"/>
</dbReference>
<evidence type="ECO:0000313" key="6">
    <source>
        <dbReference type="EMBL" id="ODV77201.1"/>
    </source>
</evidence>
<dbReference type="GeneID" id="30981090"/>
<dbReference type="PANTHER" id="PTHR11081:SF72">
    <property type="entry name" value="HOLLIDAY JUNCTION RESOLVASE YEN1"/>
    <property type="match status" value="1"/>
</dbReference>
<sequence length="810" mass="90994">MGIPTLWEVLRTSFDERVSIDEFSAEYLRQHRRPVRLAIDAYMFIFKSTVNLAANPLDDESTHPWIVLNFLSKVMYLVSLNISFVVVFDGCWKPSKLRHSTTSDAIEVNDYDADLAVFLRLRPHQYDEASPLIEAIKSRLDELDIDYTQAPGEAEAQCAYLQKFGIVDYVLSDDVDTLVFGASGVLRNFSRYKEDVGTSPKKSDPGASVTSRFYVTPVRMERVEQETGLTTPRLVFLASLGGGDYSKGVERIGVTNATKLALCGTSHAAFYHRKLLKKELKKSPNQNRAPLPDFSEQLIRCFTNVPAHKSISGWDLILPSSTRKIELAKFLDTLNSSIKSNSREIFGRLVTLSQGLVVDEYFPLLYLFPFVDSLPYKFRICFSFGEMVPVENDLNVDKLVRSNDKALLNFPRVYGNAKVLGALEVTYDGQIPTQKFVAAGDYATDSSSLYIPPKFNHRVKSIIAKLLSHRDTKSPLKTMVLLTRSKLINDIEHVMVKYDVEQIEQIYPEIYEARNKHRNNEATTDTTDDPDPLTSSPSKYRQNYIWLPRELVSMLNPSMLHEFEEMVASSPSKRPKKVLQKTTLDSMGSFSLSPVKRDLVSPSKRSVTSSPTRRISPRKRLGNPLPGQKNITLFFSKESVPKPLFEPDSGTTKTASRVDQENPFVEKDSPLAREDKDAQLSSFSARKRRQDSLFVASDEDDEPNNFSAMKTSFATIPNLEKGSNQKRSICTETSSPKKARSSTSMLVAGAPTNKARSSTIHVDKPSSVPAHVNPEYIYVESDQSMDGSIMEVGPVERATDEPILVDSDEE</sequence>
<accession>A0A1E4SCF4</accession>
<dbReference type="RefSeq" id="XP_020062323.1">
    <property type="nucleotide sequence ID" value="XM_020206953.1"/>
</dbReference>
<keyword evidence="1" id="KW-0540">Nuclease</keyword>
<dbReference type="GO" id="GO:0005737">
    <property type="term" value="C:cytoplasm"/>
    <property type="evidence" value="ECO:0007669"/>
    <property type="project" value="TreeGrafter"/>
</dbReference>
<keyword evidence="2" id="KW-0378">Hydrolase</keyword>
<feature type="compositionally biased region" description="Polar residues" evidence="3">
    <location>
        <begin position="603"/>
        <end position="613"/>
    </location>
</feature>
<gene>
    <name evidence="6" type="ORF">CANTADRAFT_23346</name>
</gene>
<dbReference type="STRING" id="984487.A0A1E4SCF4"/>
<feature type="compositionally biased region" description="Basic and acidic residues" evidence="3">
    <location>
        <begin position="656"/>
        <end position="678"/>
    </location>
</feature>
<dbReference type="PRINTS" id="PR00853">
    <property type="entry name" value="XPGRADSUPER"/>
</dbReference>
<reference evidence="7" key="1">
    <citation type="submission" date="2016-05" db="EMBL/GenBank/DDBJ databases">
        <title>Comparative genomics of biotechnologically important yeasts.</title>
        <authorList>
            <consortium name="DOE Joint Genome Institute"/>
            <person name="Riley R."/>
            <person name="Haridas S."/>
            <person name="Wolfe K.H."/>
            <person name="Lopes M.R."/>
            <person name="Hittinger C.T."/>
            <person name="Goker M."/>
            <person name="Salamov A."/>
            <person name="Wisecaver J."/>
            <person name="Long T.M."/>
            <person name="Aerts A.L."/>
            <person name="Barry K."/>
            <person name="Choi C."/>
            <person name="Clum A."/>
            <person name="Coughlan A.Y."/>
            <person name="Deshpande S."/>
            <person name="Douglass A.P."/>
            <person name="Hanson S.J."/>
            <person name="Klenk H.-P."/>
            <person name="Labutti K."/>
            <person name="Lapidus A."/>
            <person name="Lindquist E."/>
            <person name="Lipzen A."/>
            <person name="Meier-Kolthoff J.P."/>
            <person name="Ohm R.A."/>
            <person name="Otillar R.P."/>
            <person name="Pangilinan J."/>
            <person name="Peng Y."/>
            <person name="Rokas A."/>
            <person name="Rosa C.A."/>
            <person name="Scheuner C."/>
            <person name="Sibirny A.A."/>
            <person name="Slot J.C."/>
            <person name="Stielow J.B."/>
            <person name="Sun H."/>
            <person name="Kurtzman C.P."/>
            <person name="Blackwell M."/>
            <person name="Grigoriev I.V."/>
            <person name="Jeffries T.W."/>
        </authorList>
    </citation>
    <scope>NUCLEOTIDE SEQUENCE [LARGE SCALE GENOMIC DNA]</scope>
    <source>
        <strain evidence="7">NRRL Y-17324</strain>
    </source>
</reference>
<keyword evidence="7" id="KW-1185">Reference proteome</keyword>
<dbReference type="InterPro" id="IPR029060">
    <property type="entry name" value="PIN-like_dom_sf"/>
</dbReference>
<evidence type="ECO:0000256" key="2">
    <source>
        <dbReference type="ARBA" id="ARBA00022801"/>
    </source>
</evidence>
<dbReference type="InterPro" id="IPR006085">
    <property type="entry name" value="XPG_DNA_repair_N"/>
</dbReference>
<dbReference type="GO" id="GO:0006281">
    <property type="term" value="P:DNA repair"/>
    <property type="evidence" value="ECO:0007669"/>
    <property type="project" value="UniProtKB-ARBA"/>
</dbReference>
<organism evidence="6 7">
    <name type="scientific">Suhomyces tanzawaensis NRRL Y-17324</name>
    <dbReference type="NCBI Taxonomy" id="984487"/>
    <lineage>
        <taxon>Eukaryota</taxon>
        <taxon>Fungi</taxon>
        <taxon>Dikarya</taxon>
        <taxon>Ascomycota</taxon>
        <taxon>Saccharomycotina</taxon>
        <taxon>Pichiomycetes</taxon>
        <taxon>Debaryomycetaceae</taxon>
        <taxon>Suhomyces</taxon>
    </lineage>
</organism>
<dbReference type="InterPro" id="IPR006086">
    <property type="entry name" value="XPG-I_dom"/>
</dbReference>
<dbReference type="Pfam" id="PF00752">
    <property type="entry name" value="XPG_N"/>
    <property type="match status" value="1"/>
</dbReference>
<evidence type="ECO:0000259" key="4">
    <source>
        <dbReference type="SMART" id="SM00484"/>
    </source>
</evidence>
<dbReference type="InterPro" id="IPR006084">
    <property type="entry name" value="XPG/Rad2"/>
</dbReference>
<dbReference type="SMART" id="SM00484">
    <property type="entry name" value="XPGI"/>
    <property type="match status" value="1"/>
</dbReference>
<evidence type="ECO:0000259" key="5">
    <source>
        <dbReference type="SMART" id="SM00485"/>
    </source>
</evidence>